<dbReference type="InterPro" id="IPR047272">
    <property type="entry name" value="S49_SppA_C"/>
</dbReference>
<feature type="transmembrane region" description="Helical" evidence="6">
    <location>
        <begin position="13"/>
        <end position="33"/>
    </location>
</feature>
<keyword evidence="4" id="KW-0720">Serine protease</keyword>
<keyword evidence="2" id="KW-0645">Protease</keyword>
<dbReference type="GeneID" id="17311955"/>
<dbReference type="SUPFAM" id="SSF52096">
    <property type="entry name" value="ClpP/crotonase"/>
    <property type="match status" value="2"/>
</dbReference>
<dbReference type="Proteomes" id="UP000011087">
    <property type="component" value="Unassembled WGS sequence"/>
</dbReference>
<keyword evidence="10" id="KW-1185">Reference proteome</keyword>
<dbReference type="GO" id="GO:0008236">
    <property type="term" value="F:serine-type peptidase activity"/>
    <property type="evidence" value="ECO:0007669"/>
    <property type="project" value="UniProtKB-KW"/>
</dbReference>
<dbReference type="STRING" id="905079.L1K4M5"/>
<evidence type="ECO:0000256" key="3">
    <source>
        <dbReference type="ARBA" id="ARBA00022801"/>
    </source>
</evidence>
<evidence type="ECO:0000256" key="5">
    <source>
        <dbReference type="PIRSR" id="PIRSR001217-1"/>
    </source>
</evidence>
<reference evidence="9" key="3">
    <citation type="submission" date="2016-03" db="UniProtKB">
        <authorList>
            <consortium name="EnsemblProtists"/>
        </authorList>
    </citation>
    <scope>IDENTIFICATION</scope>
</reference>
<dbReference type="OMA" id="TPRYFAR"/>
<dbReference type="RefSeq" id="XP_005842263.1">
    <property type="nucleotide sequence ID" value="XM_005842206.1"/>
</dbReference>
<reference evidence="8 10" key="1">
    <citation type="journal article" date="2012" name="Nature">
        <title>Algal genomes reveal evolutionary mosaicism and the fate of nucleomorphs.</title>
        <authorList>
            <consortium name="DOE Joint Genome Institute"/>
            <person name="Curtis B.A."/>
            <person name="Tanifuji G."/>
            <person name="Burki F."/>
            <person name="Gruber A."/>
            <person name="Irimia M."/>
            <person name="Maruyama S."/>
            <person name="Arias M.C."/>
            <person name="Ball S.G."/>
            <person name="Gile G.H."/>
            <person name="Hirakawa Y."/>
            <person name="Hopkins J.F."/>
            <person name="Kuo A."/>
            <person name="Rensing S.A."/>
            <person name="Schmutz J."/>
            <person name="Symeonidi A."/>
            <person name="Elias M."/>
            <person name="Eveleigh R.J."/>
            <person name="Herman E.K."/>
            <person name="Klute M.J."/>
            <person name="Nakayama T."/>
            <person name="Obornik M."/>
            <person name="Reyes-Prieto A."/>
            <person name="Armbrust E.V."/>
            <person name="Aves S.J."/>
            <person name="Beiko R.G."/>
            <person name="Coutinho P."/>
            <person name="Dacks J.B."/>
            <person name="Durnford D.G."/>
            <person name="Fast N.M."/>
            <person name="Green B.R."/>
            <person name="Grisdale C.J."/>
            <person name="Hempel F."/>
            <person name="Henrissat B."/>
            <person name="Hoppner M.P."/>
            <person name="Ishida K."/>
            <person name="Kim E."/>
            <person name="Koreny L."/>
            <person name="Kroth P.G."/>
            <person name="Liu Y."/>
            <person name="Malik S.B."/>
            <person name="Maier U.G."/>
            <person name="McRose D."/>
            <person name="Mock T."/>
            <person name="Neilson J.A."/>
            <person name="Onodera N.T."/>
            <person name="Poole A.M."/>
            <person name="Pritham E.J."/>
            <person name="Richards T.A."/>
            <person name="Rocap G."/>
            <person name="Roy S.W."/>
            <person name="Sarai C."/>
            <person name="Schaack S."/>
            <person name="Shirato S."/>
            <person name="Slamovits C.H."/>
            <person name="Spencer D.F."/>
            <person name="Suzuki S."/>
            <person name="Worden A.Z."/>
            <person name="Zauner S."/>
            <person name="Barry K."/>
            <person name="Bell C."/>
            <person name="Bharti A.K."/>
            <person name="Crow J.A."/>
            <person name="Grimwood J."/>
            <person name="Kramer R."/>
            <person name="Lindquist E."/>
            <person name="Lucas S."/>
            <person name="Salamov A."/>
            <person name="McFadden G.I."/>
            <person name="Lane C.E."/>
            <person name="Keeling P.J."/>
            <person name="Gray M.W."/>
            <person name="Grigoriev I.V."/>
            <person name="Archibald J.M."/>
        </authorList>
    </citation>
    <scope>NUCLEOTIDE SEQUENCE</scope>
    <source>
        <strain evidence="8 10">CCMP2712</strain>
    </source>
</reference>
<dbReference type="HOGENOM" id="CLU_008856_1_0_1"/>
<dbReference type="GO" id="GO:0016020">
    <property type="term" value="C:membrane"/>
    <property type="evidence" value="ECO:0007669"/>
    <property type="project" value="InterPro"/>
</dbReference>
<evidence type="ECO:0000256" key="1">
    <source>
        <dbReference type="ARBA" id="ARBA00008683"/>
    </source>
</evidence>
<dbReference type="InterPro" id="IPR002142">
    <property type="entry name" value="Peptidase_S49"/>
</dbReference>
<dbReference type="OrthoDB" id="45421at2759"/>
<feature type="domain" description="Peptidase S49" evidence="7">
    <location>
        <begin position="197"/>
        <end position="317"/>
    </location>
</feature>
<proteinExistence type="inferred from homology"/>
<feature type="active site" description="Nucleophile" evidence="5">
    <location>
        <position position="384"/>
    </location>
</feature>
<evidence type="ECO:0000313" key="10">
    <source>
        <dbReference type="Proteomes" id="UP000011087"/>
    </source>
</evidence>
<dbReference type="InterPro" id="IPR029045">
    <property type="entry name" value="ClpP/crotonase-like_dom_sf"/>
</dbReference>
<evidence type="ECO:0000313" key="8">
    <source>
        <dbReference type="EMBL" id="EKX55283.1"/>
    </source>
</evidence>
<keyword evidence="6" id="KW-0812">Transmembrane</keyword>
<name>L1K4M5_GUITC</name>
<dbReference type="PANTHER" id="PTHR33209">
    <property type="entry name" value="PROTEASE 4"/>
    <property type="match status" value="1"/>
</dbReference>
<gene>
    <name evidence="8" type="ORF">GUITHDRAFT_131523</name>
</gene>
<dbReference type="CDD" id="cd07018">
    <property type="entry name" value="S49_SppA_67K_type"/>
    <property type="match status" value="1"/>
</dbReference>
<evidence type="ECO:0000256" key="2">
    <source>
        <dbReference type="ARBA" id="ARBA00022670"/>
    </source>
</evidence>
<dbReference type="AlphaFoldDB" id="L1K4M5"/>
<dbReference type="eggNOG" id="ENOG502QQH5">
    <property type="taxonomic scope" value="Eukaryota"/>
</dbReference>
<keyword evidence="6" id="KW-0472">Membrane</keyword>
<dbReference type="CDD" id="cd07023">
    <property type="entry name" value="S49_Sppa_N_C"/>
    <property type="match status" value="1"/>
</dbReference>
<dbReference type="Gene3D" id="3.90.226.10">
    <property type="entry name" value="2-enoyl-CoA Hydratase, Chain A, domain 1"/>
    <property type="match status" value="3"/>
</dbReference>
<dbReference type="GO" id="GO:0006465">
    <property type="term" value="P:signal peptide processing"/>
    <property type="evidence" value="ECO:0007669"/>
    <property type="project" value="InterPro"/>
</dbReference>
<feature type="domain" description="Peptidase S49" evidence="7">
    <location>
        <begin position="367"/>
        <end position="428"/>
    </location>
</feature>
<dbReference type="KEGG" id="gtt:GUITHDRAFT_131523"/>
<dbReference type="EMBL" id="JH992965">
    <property type="protein sequence ID" value="EKX55283.1"/>
    <property type="molecule type" value="Genomic_DNA"/>
</dbReference>
<feature type="active site" description="Proton donor/acceptor" evidence="5">
    <location>
        <position position="236"/>
    </location>
</feature>
<dbReference type="PANTHER" id="PTHR33209:SF1">
    <property type="entry name" value="PEPTIDASE S49 DOMAIN-CONTAINING PROTEIN"/>
    <property type="match status" value="1"/>
</dbReference>
<dbReference type="EnsemblProtists" id="EKX55283">
    <property type="protein sequence ID" value="EKX55283"/>
    <property type="gene ID" value="GUITHDRAFT_131523"/>
</dbReference>
<keyword evidence="6" id="KW-1133">Transmembrane helix</keyword>
<feature type="domain" description="Peptidase S49" evidence="7">
    <location>
        <begin position="440"/>
        <end position="498"/>
    </location>
</feature>
<dbReference type="Pfam" id="PF01343">
    <property type="entry name" value="Peptidase_S49"/>
    <property type="match status" value="3"/>
</dbReference>
<evidence type="ECO:0000256" key="6">
    <source>
        <dbReference type="SAM" id="Phobius"/>
    </source>
</evidence>
<evidence type="ECO:0000259" key="7">
    <source>
        <dbReference type="Pfam" id="PF01343"/>
    </source>
</evidence>
<reference evidence="10" key="2">
    <citation type="submission" date="2012-11" db="EMBL/GenBank/DDBJ databases">
        <authorList>
            <person name="Kuo A."/>
            <person name="Curtis B.A."/>
            <person name="Tanifuji G."/>
            <person name="Burki F."/>
            <person name="Gruber A."/>
            <person name="Irimia M."/>
            <person name="Maruyama S."/>
            <person name="Arias M.C."/>
            <person name="Ball S.G."/>
            <person name="Gile G.H."/>
            <person name="Hirakawa Y."/>
            <person name="Hopkins J.F."/>
            <person name="Rensing S.A."/>
            <person name="Schmutz J."/>
            <person name="Symeonidi A."/>
            <person name="Elias M."/>
            <person name="Eveleigh R.J."/>
            <person name="Herman E.K."/>
            <person name="Klute M.J."/>
            <person name="Nakayama T."/>
            <person name="Obornik M."/>
            <person name="Reyes-Prieto A."/>
            <person name="Armbrust E.V."/>
            <person name="Aves S.J."/>
            <person name="Beiko R.G."/>
            <person name="Coutinho P."/>
            <person name="Dacks J.B."/>
            <person name="Durnford D.G."/>
            <person name="Fast N.M."/>
            <person name="Green B.R."/>
            <person name="Grisdale C."/>
            <person name="Hempe F."/>
            <person name="Henrissat B."/>
            <person name="Hoppner M.P."/>
            <person name="Ishida K.-I."/>
            <person name="Kim E."/>
            <person name="Koreny L."/>
            <person name="Kroth P.G."/>
            <person name="Liu Y."/>
            <person name="Malik S.-B."/>
            <person name="Maier U.G."/>
            <person name="McRose D."/>
            <person name="Mock T."/>
            <person name="Neilson J.A."/>
            <person name="Onodera N.T."/>
            <person name="Poole A.M."/>
            <person name="Pritham E.J."/>
            <person name="Richards T.A."/>
            <person name="Rocap G."/>
            <person name="Roy S.W."/>
            <person name="Sarai C."/>
            <person name="Schaack S."/>
            <person name="Shirato S."/>
            <person name="Slamovits C.H."/>
            <person name="Spencer D.F."/>
            <person name="Suzuki S."/>
            <person name="Worden A.Z."/>
            <person name="Zauner S."/>
            <person name="Barry K."/>
            <person name="Bell C."/>
            <person name="Bharti A.K."/>
            <person name="Crow J.A."/>
            <person name="Grimwood J."/>
            <person name="Kramer R."/>
            <person name="Lindquist E."/>
            <person name="Lucas S."/>
            <person name="Salamov A."/>
            <person name="McFadden G.I."/>
            <person name="Lane C.E."/>
            <person name="Keeling P.J."/>
            <person name="Gray M.W."/>
            <person name="Grigoriev I.V."/>
            <person name="Archibald J.M."/>
        </authorList>
    </citation>
    <scope>NUCLEOTIDE SEQUENCE</scope>
    <source>
        <strain evidence="10">CCMP2712</strain>
    </source>
</reference>
<accession>L1K4M5</accession>
<evidence type="ECO:0000256" key="4">
    <source>
        <dbReference type="ARBA" id="ARBA00022825"/>
    </source>
</evidence>
<organism evidence="8">
    <name type="scientific">Guillardia theta (strain CCMP2712)</name>
    <name type="common">Cryptophyte</name>
    <dbReference type="NCBI Taxonomy" id="905079"/>
    <lineage>
        <taxon>Eukaryota</taxon>
        <taxon>Cryptophyceae</taxon>
        <taxon>Pyrenomonadales</taxon>
        <taxon>Geminigeraceae</taxon>
        <taxon>Guillardia</taxon>
    </lineage>
</organism>
<keyword evidence="3" id="KW-0378">Hydrolase</keyword>
<evidence type="ECO:0000313" key="9">
    <source>
        <dbReference type="EnsemblProtists" id="EKX55283"/>
    </source>
</evidence>
<dbReference type="PaxDb" id="55529-EKX55283"/>
<sequence>MSWEAVRRRGERLLARVGAAAIGGLVLSQYVVYSRSRKERIPDGSVLHLDMSLPLVEIPPPPLSSLTSPRQPLMLKNVVDAIHKAAKDKRVRPFYSRSPHASDMARNPHIQIKGIVCTFGTDNLHSLATIQEVRQAIERFRSIQKEQPESSRKFTCVTTDTFGEGAQGTSQYYFASAFDKIYIQVSPGTWWKACDDWGQPSGSVGLVGLSMPTFFLKNLLSKLGVEVQFFKFFEYKNAPNVFTEEGYTRPHREQTEKLVESMFDQIVSGIAAQRRLPLSAVSKAVNESPLSAQDAQAHGLVDGILYTDQVLDMLEAKSIVTAAIRAAYKDESVKARLTLLEAIVVRIDSPGGSAVASDTIRRELEKARESGKPVVASMGTYAASGGYYIATAADKITALPGTITGSIGAFYGKFIIGKLCSQIGVSYDESVKAEKLGRRVYEDFVALVAKARNLSLEEVDKVARGRVWTGAQAKELALVDALGGLKVAHELAGELAGLKDETLPPLVEYPKAKSSLEKIILALSGGESEGLSQEAPKSSILSFDNFMSLIGQSDVAFALGSLAGSIFLSLLQ</sequence>
<dbReference type="InterPro" id="IPR004634">
    <property type="entry name" value="Pept_S49_pIV"/>
</dbReference>
<comment type="similarity">
    <text evidence="1">Belongs to the peptidase S49 family.</text>
</comment>
<dbReference type="PIRSF" id="PIRSF001217">
    <property type="entry name" value="Protease_4_SppA"/>
    <property type="match status" value="1"/>
</dbReference>
<dbReference type="InterPro" id="IPR047217">
    <property type="entry name" value="S49_SppA_67K_type_N"/>
</dbReference>
<protein>
    <recommendedName>
        <fullName evidence="7">Peptidase S49 domain-containing protein</fullName>
    </recommendedName>
</protein>